<dbReference type="AlphaFoldDB" id="A0A1H9VZ61"/>
<reference evidence="3" key="1">
    <citation type="submission" date="2016-10" db="EMBL/GenBank/DDBJ databases">
        <authorList>
            <person name="Varghese N."/>
            <person name="Submissions S."/>
        </authorList>
    </citation>
    <scope>NUCLEOTIDE SEQUENCE [LARGE SCALE GENOMIC DNA]</scope>
    <source>
        <strain evidence="3">CGMCC 4.3525</strain>
    </source>
</reference>
<evidence type="ECO:0000256" key="1">
    <source>
        <dbReference type="SAM" id="SignalP"/>
    </source>
</evidence>
<organism evidence="2 3">
    <name type="scientific">Lentzea xinjiangensis</name>
    <dbReference type="NCBI Taxonomy" id="402600"/>
    <lineage>
        <taxon>Bacteria</taxon>
        <taxon>Bacillati</taxon>
        <taxon>Actinomycetota</taxon>
        <taxon>Actinomycetes</taxon>
        <taxon>Pseudonocardiales</taxon>
        <taxon>Pseudonocardiaceae</taxon>
        <taxon>Lentzea</taxon>
    </lineage>
</organism>
<feature type="chain" id="PRO_5039316917" evidence="1">
    <location>
        <begin position="33"/>
        <end position="91"/>
    </location>
</feature>
<evidence type="ECO:0000313" key="2">
    <source>
        <dbReference type="EMBL" id="SES26677.1"/>
    </source>
</evidence>
<proteinExistence type="predicted"/>
<evidence type="ECO:0000313" key="3">
    <source>
        <dbReference type="Proteomes" id="UP000199352"/>
    </source>
</evidence>
<gene>
    <name evidence="2" type="ORF">SAMN05216188_12912</name>
</gene>
<name>A0A1H9VZ61_9PSEU</name>
<keyword evidence="3" id="KW-1185">Reference proteome</keyword>
<dbReference type="STRING" id="402600.SAMN05216188_12912"/>
<keyword evidence="1" id="KW-0732">Signal</keyword>
<feature type="signal peptide" evidence="1">
    <location>
        <begin position="1"/>
        <end position="32"/>
    </location>
</feature>
<dbReference type="RefSeq" id="WP_143116436.1">
    <property type="nucleotide sequence ID" value="NZ_FOFR01000029.1"/>
</dbReference>
<protein>
    <submittedName>
        <fullName evidence="2">Uncharacterized protein</fullName>
    </submittedName>
</protein>
<sequence length="91" mass="8894">MKRTRITAAVGAVAATAVPAVMLLALTSTGSAETVNCPNLPVADCKVTVDPTGIGATGEVQPPVIPVEGEFEGGAGLKGVGAEATVVPKVP</sequence>
<dbReference type="EMBL" id="FOFR01000029">
    <property type="protein sequence ID" value="SES26677.1"/>
    <property type="molecule type" value="Genomic_DNA"/>
</dbReference>
<accession>A0A1H9VZ61</accession>
<dbReference type="Proteomes" id="UP000199352">
    <property type="component" value="Unassembled WGS sequence"/>
</dbReference>